<protein>
    <submittedName>
        <fullName evidence="1">Uncharacterized protein</fullName>
    </submittedName>
</protein>
<sequence length="88" mass="9703">MELIGTNSDGSGDFSMYLDGETLRTFIAVDGELEESARQELAPAPGFESAKEDWYVYGSNGHSCDIHVDGEHARVDGSTYLLVNRTDW</sequence>
<evidence type="ECO:0000313" key="2">
    <source>
        <dbReference type="Proteomes" id="UP000241085"/>
    </source>
</evidence>
<keyword evidence="2" id="KW-1185">Reference proteome</keyword>
<name>A0A2T4UUL8_9MICO</name>
<dbReference type="Proteomes" id="UP000241085">
    <property type="component" value="Unassembled WGS sequence"/>
</dbReference>
<proteinExistence type="predicted"/>
<gene>
    <name evidence="1" type="ORF">C1I63_10435</name>
</gene>
<evidence type="ECO:0000313" key="1">
    <source>
        <dbReference type="EMBL" id="PTL73225.1"/>
    </source>
</evidence>
<comment type="caution">
    <text evidence="1">The sequence shown here is derived from an EMBL/GenBank/DDBJ whole genome shotgun (WGS) entry which is preliminary data.</text>
</comment>
<organism evidence="1 2">
    <name type="scientific">Rathayibacter caricis DSM 15933</name>
    <dbReference type="NCBI Taxonomy" id="1328867"/>
    <lineage>
        <taxon>Bacteria</taxon>
        <taxon>Bacillati</taxon>
        <taxon>Actinomycetota</taxon>
        <taxon>Actinomycetes</taxon>
        <taxon>Micrococcales</taxon>
        <taxon>Microbacteriaceae</taxon>
        <taxon>Rathayibacter</taxon>
    </lineage>
</organism>
<reference evidence="1 2" key="1">
    <citation type="submission" date="2018-03" db="EMBL/GenBank/DDBJ databases">
        <title>Bacteriophage NCPPB3778 and a type I-E CRISPR drive the evolution of the US Biological Select Agent, Rathayibacter toxicus.</title>
        <authorList>
            <person name="Davis E.W.II."/>
            <person name="Tabima J.F."/>
            <person name="Weisberg A.J."/>
            <person name="Dantas Lopes L."/>
            <person name="Wiseman M.S."/>
            <person name="Wiseman M.S."/>
            <person name="Pupko T."/>
            <person name="Belcher M.S."/>
            <person name="Sechler A.J."/>
            <person name="Tancos M.A."/>
            <person name="Schroeder B.K."/>
            <person name="Murray T.D."/>
            <person name="Luster D.G."/>
            <person name="Schneider W.L."/>
            <person name="Rogers E."/>
            <person name="Andreote F.D."/>
            <person name="Grunwald N.J."/>
            <person name="Putnam M.L."/>
            <person name="Chang J.H."/>
        </authorList>
    </citation>
    <scope>NUCLEOTIDE SEQUENCE [LARGE SCALE GENOMIC DNA]</scope>
    <source>
        <strain evidence="1 2">DSM 15933</strain>
    </source>
</reference>
<dbReference type="EMBL" id="PZPL01000001">
    <property type="protein sequence ID" value="PTL73225.1"/>
    <property type="molecule type" value="Genomic_DNA"/>
</dbReference>
<dbReference type="AlphaFoldDB" id="A0A2T4UUL8"/>
<accession>A0A2T4UUL8</accession>